<evidence type="ECO:0000259" key="1">
    <source>
        <dbReference type="Pfam" id="PF07670"/>
    </source>
</evidence>
<dbReference type="PANTHER" id="PTHR35793">
    <property type="entry name" value="INNER MEMBRANE PROTEIN YJIG"/>
    <property type="match status" value="1"/>
</dbReference>
<dbReference type="GO" id="GO:0005886">
    <property type="term" value="C:plasma membrane"/>
    <property type="evidence" value="ECO:0007669"/>
    <property type="project" value="TreeGrafter"/>
</dbReference>
<evidence type="ECO:0000313" key="3">
    <source>
        <dbReference type="Proteomes" id="UP000462362"/>
    </source>
</evidence>
<proteinExistence type="predicted"/>
<dbReference type="RefSeq" id="WP_008812267.1">
    <property type="nucleotide sequence ID" value="NZ_CAJUON010000018.1"/>
</dbReference>
<sequence>MPNATATQVKKSNNPFDIFITGLRKGFNVAINNLMPNVLMAFVLAYILDLFGVMAFLGKVCGPVMSIFDLPGQAITVLCATWLSCGAGVGVAASLLASGTLNAHDITILSPALLLMASQIQYMGRLLGVADVPKKYWPLLMFNSILMASIGMLIMRFIV</sequence>
<organism evidence="2 3">
    <name type="scientific">Parasutterella excrementihominis</name>
    <dbReference type="NCBI Taxonomy" id="487175"/>
    <lineage>
        <taxon>Bacteria</taxon>
        <taxon>Pseudomonadati</taxon>
        <taxon>Pseudomonadota</taxon>
        <taxon>Betaproteobacteria</taxon>
        <taxon>Burkholderiales</taxon>
        <taxon>Sutterellaceae</taxon>
        <taxon>Parasutterella</taxon>
    </lineage>
</organism>
<protein>
    <recommendedName>
        <fullName evidence="1">Nucleoside transporter/FeoB GTPase Gate domain-containing protein</fullName>
    </recommendedName>
</protein>
<dbReference type="AlphaFoldDB" id="A0A6I3S3K9"/>
<reference evidence="2 3" key="1">
    <citation type="journal article" date="2019" name="Nat. Med.">
        <title>A library of human gut bacterial isolates paired with longitudinal multiomics data enables mechanistic microbiome research.</title>
        <authorList>
            <person name="Poyet M."/>
            <person name="Groussin M."/>
            <person name="Gibbons S.M."/>
            <person name="Avila-Pacheco J."/>
            <person name="Jiang X."/>
            <person name="Kearney S.M."/>
            <person name="Perrotta A.R."/>
            <person name="Berdy B."/>
            <person name="Zhao S."/>
            <person name="Lieberman T.D."/>
            <person name="Swanson P.K."/>
            <person name="Smith M."/>
            <person name="Roesemann S."/>
            <person name="Alexander J.E."/>
            <person name="Rich S.A."/>
            <person name="Livny J."/>
            <person name="Vlamakis H."/>
            <person name="Clish C."/>
            <person name="Bullock K."/>
            <person name="Deik A."/>
            <person name="Scott J."/>
            <person name="Pierce K.A."/>
            <person name="Xavier R.J."/>
            <person name="Alm E.J."/>
        </authorList>
    </citation>
    <scope>NUCLEOTIDE SEQUENCE [LARGE SCALE GENOMIC DNA]</scope>
    <source>
        <strain evidence="2 3">BIOML-A2</strain>
    </source>
</reference>
<dbReference type="EMBL" id="WNCL01000012">
    <property type="protein sequence ID" value="MTU43099.1"/>
    <property type="molecule type" value="Genomic_DNA"/>
</dbReference>
<dbReference type="Proteomes" id="UP000462362">
    <property type="component" value="Unassembled WGS sequence"/>
</dbReference>
<dbReference type="InterPro" id="IPR011642">
    <property type="entry name" value="Gate_dom"/>
</dbReference>
<dbReference type="NCBIfam" id="NF007811">
    <property type="entry name" value="PRK10519.1"/>
    <property type="match status" value="1"/>
</dbReference>
<accession>A0A6I3S3K9</accession>
<gene>
    <name evidence="2" type="ORF">GMD42_05585</name>
</gene>
<comment type="caution">
    <text evidence="2">The sequence shown here is derived from an EMBL/GenBank/DDBJ whole genome shotgun (WGS) entry which is preliminary data.</text>
</comment>
<evidence type="ECO:0000313" key="2">
    <source>
        <dbReference type="EMBL" id="MTU43099.1"/>
    </source>
</evidence>
<dbReference type="GeneID" id="43347571"/>
<dbReference type="PANTHER" id="PTHR35793:SF2">
    <property type="entry name" value="INNER MEMBRANE PROTEIN YJIG"/>
    <property type="match status" value="1"/>
</dbReference>
<dbReference type="Pfam" id="PF07670">
    <property type="entry name" value="Gate"/>
    <property type="match status" value="1"/>
</dbReference>
<dbReference type="InterPro" id="IPR052549">
    <property type="entry name" value="SpmB"/>
</dbReference>
<name>A0A6I3S3K9_9BURK</name>
<feature type="domain" description="Nucleoside transporter/FeoB GTPase Gate" evidence="1">
    <location>
        <begin position="33"/>
        <end position="116"/>
    </location>
</feature>